<dbReference type="Proteomes" id="UP001259492">
    <property type="component" value="Unassembled WGS sequence"/>
</dbReference>
<evidence type="ECO:0000256" key="1">
    <source>
        <dbReference type="SAM" id="SignalP"/>
    </source>
</evidence>
<feature type="domain" description="DUF4136" evidence="2">
    <location>
        <begin position="20"/>
        <end position="170"/>
    </location>
</feature>
<name>A0ABU2YJR3_9FLAO</name>
<evidence type="ECO:0000259" key="2">
    <source>
        <dbReference type="Pfam" id="PF13590"/>
    </source>
</evidence>
<proteinExistence type="predicted"/>
<dbReference type="EMBL" id="JAVRIA010000003">
    <property type="protein sequence ID" value="MDT0558410.1"/>
    <property type="molecule type" value="Genomic_DNA"/>
</dbReference>
<gene>
    <name evidence="3" type="ORF">RM697_07120</name>
</gene>
<accession>A0ABU2YJR3</accession>
<comment type="caution">
    <text evidence="3">The sequence shown here is derived from an EMBL/GenBank/DDBJ whole genome shotgun (WGS) entry which is preliminary data.</text>
</comment>
<feature type="chain" id="PRO_5046471658" evidence="1">
    <location>
        <begin position="21"/>
        <end position="171"/>
    </location>
</feature>
<dbReference type="Gene3D" id="3.30.160.670">
    <property type="match status" value="1"/>
</dbReference>
<dbReference type="InterPro" id="IPR025411">
    <property type="entry name" value="DUF4136"/>
</dbReference>
<sequence>MRFLKVLILSLLLVSCGATVNYDYDNKTDFTSYKTYNYFTDIKSGLSELDFKRLIAALDTAMASKGYTLSENPDFYIDVKSQEFRNNSGNNVGVGVGSGGRNVGGGVSIGFPIGSSKLNREIILDFVDKDRTNLFWQAVSESAYNPKAKPEKREAAFVALVNKILSQYPPK</sequence>
<evidence type="ECO:0000313" key="3">
    <source>
        <dbReference type="EMBL" id="MDT0558410.1"/>
    </source>
</evidence>
<dbReference type="RefSeq" id="WP_311427178.1">
    <property type="nucleotide sequence ID" value="NZ_JAVRIA010000003.1"/>
</dbReference>
<evidence type="ECO:0000313" key="4">
    <source>
        <dbReference type="Proteomes" id="UP001259492"/>
    </source>
</evidence>
<reference evidence="3 4" key="1">
    <citation type="submission" date="2023-09" db="EMBL/GenBank/DDBJ databases">
        <authorList>
            <person name="Rey-Velasco X."/>
        </authorList>
    </citation>
    <scope>NUCLEOTIDE SEQUENCE [LARGE SCALE GENOMIC DNA]</scope>
    <source>
        <strain evidence="3 4">W332</strain>
    </source>
</reference>
<organism evidence="3 4">
    <name type="scientific">Microcosmobacter mediterraneus</name>
    <dbReference type="NCBI Taxonomy" id="3075607"/>
    <lineage>
        <taxon>Bacteria</taxon>
        <taxon>Pseudomonadati</taxon>
        <taxon>Bacteroidota</taxon>
        <taxon>Flavobacteriia</taxon>
        <taxon>Flavobacteriales</taxon>
        <taxon>Flavobacteriaceae</taxon>
        <taxon>Microcosmobacter</taxon>
    </lineage>
</organism>
<feature type="signal peptide" evidence="1">
    <location>
        <begin position="1"/>
        <end position="20"/>
    </location>
</feature>
<dbReference type="Pfam" id="PF13590">
    <property type="entry name" value="DUF4136"/>
    <property type="match status" value="1"/>
</dbReference>
<keyword evidence="1" id="KW-0732">Signal</keyword>
<dbReference type="PROSITE" id="PS51257">
    <property type="entry name" value="PROKAR_LIPOPROTEIN"/>
    <property type="match status" value="1"/>
</dbReference>
<protein>
    <submittedName>
        <fullName evidence="3">DUF4136 domain-containing protein</fullName>
    </submittedName>
</protein>
<keyword evidence="4" id="KW-1185">Reference proteome</keyword>